<dbReference type="InterPro" id="IPR012533">
    <property type="entry name" value="YcnI-copper_dom"/>
</dbReference>
<feature type="transmembrane region" description="Helical" evidence="2">
    <location>
        <begin position="208"/>
        <end position="227"/>
    </location>
</feature>
<dbReference type="InterPro" id="IPR038507">
    <property type="entry name" value="YcnI-like_sf"/>
</dbReference>
<keyword evidence="2" id="KW-0472">Membrane</keyword>
<dbReference type="Gene3D" id="2.60.40.2230">
    <property type="entry name" value="Uncharacterised protein YcnI-like PF07987, DUF1775"/>
    <property type="match status" value="1"/>
</dbReference>
<dbReference type="OrthoDB" id="9810871at2"/>
<evidence type="ECO:0000313" key="5">
    <source>
        <dbReference type="EMBL" id="RXR35261.1"/>
    </source>
</evidence>
<reference evidence="6 7" key="1">
    <citation type="submission" date="2019-01" db="EMBL/GenBank/DDBJ databases">
        <title>Oerskovia turbata Genome sequencing and assembly.</title>
        <authorList>
            <person name="Dou T."/>
        </authorList>
    </citation>
    <scope>NUCLEOTIDE SEQUENCE [LARGE SCALE GENOMIC DNA]</scope>
    <source>
        <strain evidence="5 6">JCM12123</strain>
        <strain evidence="4 7">JCM3160</strain>
    </source>
</reference>
<dbReference type="Proteomes" id="UP000289805">
    <property type="component" value="Unassembled WGS sequence"/>
</dbReference>
<feature type="domain" description="YncI copper-binding" evidence="3">
    <location>
        <begin position="55"/>
        <end position="109"/>
    </location>
</feature>
<gene>
    <name evidence="4" type="ORF">EQW73_12610</name>
    <name evidence="5" type="ORF">EQW78_06580</name>
</gene>
<dbReference type="EMBL" id="SDJR01000007">
    <property type="protein sequence ID" value="RXR25115.1"/>
    <property type="molecule type" value="Genomic_DNA"/>
</dbReference>
<keyword evidence="2" id="KW-0812">Transmembrane</keyword>
<keyword evidence="7" id="KW-1185">Reference proteome</keyword>
<proteinExistence type="predicted"/>
<feature type="region of interest" description="Disordered" evidence="1">
    <location>
        <begin position="1"/>
        <end position="30"/>
    </location>
</feature>
<dbReference type="Pfam" id="PF07987">
    <property type="entry name" value="DUF1775"/>
    <property type="match status" value="2"/>
</dbReference>
<dbReference type="AlphaFoldDB" id="A0A4Q1KY20"/>
<keyword evidence="2" id="KW-1133">Transmembrane helix</keyword>
<comment type="caution">
    <text evidence="5">The sequence shown here is derived from an EMBL/GenBank/DDBJ whole genome shotgun (WGS) entry which is preliminary data.</text>
</comment>
<organism evidence="5 6">
    <name type="scientific">Oerskovia turbata</name>
    <dbReference type="NCBI Taxonomy" id="1713"/>
    <lineage>
        <taxon>Bacteria</taxon>
        <taxon>Bacillati</taxon>
        <taxon>Actinomycetota</taxon>
        <taxon>Actinomycetes</taxon>
        <taxon>Micrococcales</taxon>
        <taxon>Cellulomonadaceae</taxon>
        <taxon>Oerskovia</taxon>
    </lineage>
</organism>
<evidence type="ECO:0000313" key="7">
    <source>
        <dbReference type="Proteomes" id="UP000290517"/>
    </source>
</evidence>
<evidence type="ECO:0000313" key="6">
    <source>
        <dbReference type="Proteomes" id="UP000289805"/>
    </source>
</evidence>
<name>A0A4Q1KY20_9CELL</name>
<feature type="domain" description="YncI copper-binding" evidence="3">
    <location>
        <begin position="110"/>
        <end position="172"/>
    </location>
</feature>
<evidence type="ECO:0000313" key="4">
    <source>
        <dbReference type="EMBL" id="RXR25115.1"/>
    </source>
</evidence>
<evidence type="ECO:0000256" key="2">
    <source>
        <dbReference type="SAM" id="Phobius"/>
    </source>
</evidence>
<dbReference type="STRING" id="1713.GCA_000718325_03295"/>
<sequence>MTRPTRPITGPAVRRGAVPGHRTAPPRRRHGARAAAALGLAALLTVTGARGAVAHVLLETATPNGDGTTTLTFSFEHGCDGAPTTGLDVMLPAGVEAVSTVQPEGWAAEEEPGVVRWEGTPVADGTAARFELVARVTGTAGQAFWFPTTQTCTEGSYEWVDTDPAGAHPAPSFVATTATLAAPAAQPVSPGGAGTGSGPAGASLAQTLAAVAAASLAAAAAGTWYLARRRH</sequence>
<evidence type="ECO:0000256" key="1">
    <source>
        <dbReference type="SAM" id="MobiDB-lite"/>
    </source>
</evidence>
<dbReference type="EMBL" id="SDJQ01000008">
    <property type="protein sequence ID" value="RXR35261.1"/>
    <property type="molecule type" value="Genomic_DNA"/>
</dbReference>
<evidence type="ECO:0000259" key="3">
    <source>
        <dbReference type="Pfam" id="PF07987"/>
    </source>
</evidence>
<protein>
    <submittedName>
        <fullName evidence="5">DUF1775 domain-containing protein</fullName>
    </submittedName>
</protein>
<accession>A0A4Q1KY20</accession>
<dbReference type="Proteomes" id="UP000290517">
    <property type="component" value="Unassembled WGS sequence"/>
</dbReference>
<dbReference type="RefSeq" id="WP_030152976.1">
    <property type="nucleotide sequence ID" value="NZ_JOFV01000019.1"/>
</dbReference>